<evidence type="ECO:0000313" key="1">
    <source>
        <dbReference type="EMBL" id="MBX59113.1"/>
    </source>
</evidence>
<organism evidence="1">
    <name type="scientific">Rhizophora mucronata</name>
    <name type="common">Asiatic mangrove</name>
    <dbReference type="NCBI Taxonomy" id="61149"/>
    <lineage>
        <taxon>Eukaryota</taxon>
        <taxon>Viridiplantae</taxon>
        <taxon>Streptophyta</taxon>
        <taxon>Embryophyta</taxon>
        <taxon>Tracheophyta</taxon>
        <taxon>Spermatophyta</taxon>
        <taxon>Magnoliopsida</taxon>
        <taxon>eudicotyledons</taxon>
        <taxon>Gunneridae</taxon>
        <taxon>Pentapetalae</taxon>
        <taxon>rosids</taxon>
        <taxon>fabids</taxon>
        <taxon>Malpighiales</taxon>
        <taxon>Rhizophoraceae</taxon>
        <taxon>Rhizophora</taxon>
    </lineage>
</organism>
<name>A0A2P2PWT5_RHIMU</name>
<accession>A0A2P2PWT5</accession>
<dbReference type="AlphaFoldDB" id="A0A2P2PWT5"/>
<sequence>MAINGGLKSTGSLDFVGGDCWLGLVIVTAKGDGARREWRWRWCCSGEGAGDVPVAITIVLYQSGC</sequence>
<proteinExistence type="predicted"/>
<dbReference type="EMBL" id="GGEC01078629">
    <property type="protein sequence ID" value="MBX59113.1"/>
    <property type="molecule type" value="Transcribed_RNA"/>
</dbReference>
<reference evidence="1" key="1">
    <citation type="submission" date="2018-02" db="EMBL/GenBank/DDBJ databases">
        <title>Rhizophora mucronata_Transcriptome.</title>
        <authorList>
            <person name="Meera S.P."/>
            <person name="Sreeshan A."/>
            <person name="Augustine A."/>
        </authorList>
    </citation>
    <scope>NUCLEOTIDE SEQUENCE</scope>
    <source>
        <tissue evidence="1">Leaf</tissue>
    </source>
</reference>
<protein>
    <submittedName>
        <fullName evidence="1">Uncharacterized protein</fullName>
    </submittedName>
</protein>